<dbReference type="EMBL" id="MGFY01000016">
    <property type="protein sequence ID" value="OGM16574.1"/>
    <property type="molecule type" value="Genomic_DNA"/>
</dbReference>
<comment type="caution">
    <text evidence="2">The sequence shown here is derived from an EMBL/GenBank/DDBJ whole genome shotgun (WGS) entry which is preliminary data.</text>
</comment>
<accession>A0A1F7XND4</accession>
<protein>
    <recommendedName>
        <fullName evidence="4">Glycosyltransferase RgtA/B/C/D-like domain-containing protein</fullName>
    </recommendedName>
</protein>
<feature type="transmembrane region" description="Helical" evidence="1">
    <location>
        <begin position="194"/>
        <end position="215"/>
    </location>
</feature>
<keyword evidence="1" id="KW-1133">Transmembrane helix</keyword>
<feature type="transmembrane region" description="Helical" evidence="1">
    <location>
        <begin position="154"/>
        <end position="182"/>
    </location>
</feature>
<feature type="transmembrane region" description="Helical" evidence="1">
    <location>
        <begin position="241"/>
        <end position="259"/>
    </location>
</feature>
<organism evidence="2 3">
    <name type="scientific">Candidatus Woesebacteria bacterium RBG_19FT_COMBO_37_29</name>
    <dbReference type="NCBI Taxonomy" id="1802486"/>
    <lineage>
        <taxon>Bacteria</taxon>
        <taxon>Candidatus Woeseibacteriota</taxon>
    </lineage>
</organism>
<dbReference type="AlphaFoldDB" id="A0A1F7XND4"/>
<feature type="transmembrane region" description="Helical" evidence="1">
    <location>
        <begin position="266"/>
        <end position="283"/>
    </location>
</feature>
<feature type="transmembrane region" description="Helical" evidence="1">
    <location>
        <begin position="318"/>
        <end position="335"/>
    </location>
</feature>
<sequence>MKTLRSPFFVFSLLFIFLLFFLPPTDSDFGWHFRYGQYFMETGMFLRENMLTYYLPGYIWSNSYGLYQIFTFNIYKLLGFFGLSLANSILFVFSFIFFYKINPKLSKTNLILFLLIIIFGWNVLGIGFRAQEFSFFFLILELFLLKKSEENFKYLLFLIPLFIFWVNIHGAFILGVIMLSAYLFNLVINNFKKVYSALALLIVSVLATFINPYGINVYSEDIRHISTPMKLLIAEWLEPTLIFKLLILGLFFLCIYIAFKAKDKSKLFWIILLTLFSYLAFTARRNLPFFALITSLSLINFKKDIFEKFENSVLSKKITVPVLLIFILFLLGFQIPKTFDISSNWQSYCTKGILPYPCKAVDFIKKNNFQGVNVFSSYEWGGFLEWQLPNYKFFVDGRTPAWKTPEGKSPYTVYLEIIQSQPGYQKRLEKYQTDWLLIGANTFLDFELQKNINTPWTEIYRDNISVIYTPKH</sequence>
<dbReference type="Proteomes" id="UP000178401">
    <property type="component" value="Unassembled WGS sequence"/>
</dbReference>
<name>A0A1F7XND4_9BACT</name>
<keyword evidence="1" id="KW-0472">Membrane</keyword>
<evidence type="ECO:0000313" key="2">
    <source>
        <dbReference type="EMBL" id="OGM16574.1"/>
    </source>
</evidence>
<feature type="transmembrane region" description="Helical" evidence="1">
    <location>
        <begin position="74"/>
        <end position="98"/>
    </location>
</feature>
<evidence type="ECO:0008006" key="4">
    <source>
        <dbReference type="Google" id="ProtNLM"/>
    </source>
</evidence>
<evidence type="ECO:0000313" key="3">
    <source>
        <dbReference type="Proteomes" id="UP000178401"/>
    </source>
</evidence>
<reference evidence="2 3" key="1">
    <citation type="journal article" date="2016" name="Nat. Commun.">
        <title>Thousands of microbial genomes shed light on interconnected biogeochemical processes in an aquifer system.</title>
        <authorList>
            <person name="Anantharaman K."/>
            <person name="Brown C.T."/>
            <person name="Hug L.A."/>
            <person name="Sharon I."/>
            <person name="Castelle C.J."/>
            <person name="Probst A.J."/>
            <person name="Thomas B.C."/>
            <person name="Singh A."/>
            <person name="Wilkins M.J."/>
            <person name="Karaoz U."/>
            <person name="Brodie E.L."/>
            <person name="Williams K.H."/>
            <person name="Hubbard S.S."/>
            <person name="Banfield J.F."/>
        </authorList>
    </citation>
    <scope>NUCLEOTIDE SEQUENCE [LARGE SCALE GENOMIC DNA]</scope>
</reference>
<gene>
    <name evidence="2" type="ORF">A2V55_00040</name>
</gene>
<evidence type="ECO:0000256" key="1">
    <source>
        <dbReference type="SAM" id="Phobius"/>
    </source>
</evidence>
<proteinExistence type="predicted"/>
<feature type="transmembrane region" description="Helical" evidence="1">
    <location>
        <begin position="110"/>
        <end position="128"/>
    </location>
</feature>
<keyword evidence="1" id="KW-0812">Transmembrane</keyword>